<dbReference type="Proteomes" id="UP001138921">
    <property type="component" value="Unassembled WGS sequence"/>
</dbReference>
<sequence>MAAFMAERSDQPIETVAGRAGLIAKIYSMELGGDPLDNAAHARIRGIDLAEEANLSLPARVRNRDGVPELRDINSDKCFPII</sequence>
<evidence type="ECO:0000313" key="2">
    <source>
        <dbReference type="Proteomes" id="UP001138921"/>
    </source>
</evidence>
<gene>
    <name evidence="1" type="ORF">J1C56_23900</name>
</gene>
<evidence type="ECO:0000313" key="1">
    <source>
        <dbReference type="EMBL" id="MBT1158625.1"/>
    </source>
</evidence>
<protein>
    <submittedName>
        <fullName evidence="1">Uncharacterized protein</fullName>
    </submittedName>
</protein>
<proteinExistence type="predicted"/>
<dbReference type="EMBL" id="JAFLWW010000007">
    <property type="protein sequence ID" value="MBT1158625.1"/>
    <property type="molecule type" value="Genomic_DNA"/>
</dbReference>
<dbReference type="AlphaFoldDB" id="A0A9X1D685"/>
<name>A0A9X1D685_9HYPH</name>
<accession>A0A9X1D685</accession>
<keyword evidence="2" id="KW-1185">Reference proteome</keyword>
<organism evidence="1 2">
    <name type="scientific">Aminobacter anthyllidis</name>
    <dbReference type="NCBI Taxonomy" id="1035067"/>
    <lineage>
        <taxon>Bacteria</taxon>
        <taxon>Pseudomonadati</taxon>
        <taxon>Pseudomonadota</taxon>
        <taxon>Alphaproteobacteria</taxon>
        <taxon>Hyphomicrobiales</taxon>
        <taxon>Phyllobacteriaceae</taxon>
        <taxon>Aminobacter</taxon>
    </lineage>
</organism>
<reference evidence="1" key="2">
    <citation type="submission" date="2021-03" db="EMBL/GenBank/DDBJ databases">
        <authorList>
            <person name="Artuso I."/>
            <person name="Turrini P."/>
            <person name="Pirolo M."/>
            <person name="Lugli G.A."/>
            <person name="Ventura M."/>
            <person name="Visca P."/>
        </authorList>
    </citation>
    <scope>NUCLEOTIDE SEQUENCE</scope>
    <source>
        <strain evidence="1">LMG 26462</strain>
    </source>
</reference>
<reference evidence="1" key="1">
    <citation type="journal article" date="2021" name="Microorganisms">
        <title>Phylogenomic Reconstruction and Metabolic Potential of the Genus Aminobacter.</title>
        <authorList>
            <person name="Artuso I."/>
            <person name="Turrini P."/>
            <person name="Pirolo M."/>
            <person name="Lugli G.A."/>
            <person name="Ventura M."/>
            <person name="Visca P."/>
        </authorList>
    </citation>
    <scope>NUCLEOTIDE SEQUENCE</scope>
    <source>
        <strain evidence="1">LMG 26462</strain>
    </source>
</reference>
<comment type="caution">
    <text evidence="1">The sequence shown here is derived from an EMBL/GenBank/DDBJ whole genome shotgun (WGS) entry which is preliminary data.</text>
</comment>